<feature type="domain" description="AP2/ERF" evidence="7">
    <location>
        <begin position="168"/>
        <end position="220"/>
    </location>
</feature>
<evidence type="ECO:0000256" key="3">
    <source>
        <dbReference type="ARBA" id="ARBA00023125"/>
    </source>
</evidence>
<keyword evidence="5" id="KW-0539">Nucleus</keyword>
<evidence type="ECO:0000256" key="4">
    <source>
        <dbReference type="ARBA" id="ARBA00023163"/>
    </source>
</evidence>
<dbReference type="Pfam" id="PF00847">
    <property type="entry name" value="AP2"/>
    <property type="match status" value="2"/>
</dbReference>
<keyword evidence="3" id="KW-0238">DNA-binding</keyword>
<reference evidence="8 9" key="1">
    <citation type="submission" date="2014-11" db="EMBL/GenBank/DDBJ databases">
        <authorList>
            <person name="Zhu J."/>
            <person name="Qi W."/>
            <person name="Song R."/>
        </authorList>
    </citation>
    <scope>NUCLEOTIDE SEQUENCE [LARGE SCALE GENOMIC DNA]</scope>
</reference>
<proteinExistence type="predicted"/>
<dbReference type="VEuPathDB" id="CryptoDB:Vbra_9054"/>
<protein>
    <recommendedName>
        <fullName evidence="7">AP2/ERF domain-containing protein</fullName>
    </recommendedName>
</protein>
<sequence length="221" mass="25129">MLKKVYSSNEVVLLCHKPAPTPSVIPKDQKYLDSHEHGDDHNGPAAHQHKRQSKKTSGESVKKAIVKKEGDPKNKRPVPKKAAAEGRPHQQQLEVPTSKVNGVYWRGDVQAWVASWYEREGHKQLRKFKRFNVKEHGFPKAKALAEEHRRRMDRIAQTGVAKHSEHKSGVRGVHFNQKDNSWVATLEKGRMKKTKAFPVLQFCYEGAKQAAIAHRQAMEGL</sequence>
<evidence type="ECO:0000313" key="8">
    <source>
        <dbReference type="EMBL" id="CEM11172.1"/>
    </source>
</evidence>
<dbReference type="InterPro" id="IPR001471">
    <property type="entry name" value="AP2/ERF_dom"/>
</dbReference>
<evidence type="ECO:0000313" key="9">
    <source>
        <dbReference type="Proteomes" id="UP000041254"/>
    </source>
</evidence>
<accession>A0A0G4FDB3</accession>
<name>A0A0G4FDB3_VITBC</name>
<evidence type="ECO:0000256" key="6">
    <source>
        <dbReference type="SAM" id="MobiDB-lite"/>
    </source>
</evidence>
<feature type="compositionally biased region" description="Basic and acidic residues" evidence="6">
    <location>
        <begin position="27"/>
        <end position="42"/>
    </location>
</feature>
<evidence type="ECO:0000259" key="7">
    <source>
        <dbReference type="Pfam" id="PF00847"/>
    </source>
</evidence>
<evidence type="ECO:0000256" key="5">
    <source>
        <dbReference type="ARBA" id="ARBA00023242"/>
    </source>
</evidence>
<organism evidence="8 9">
    <name type="scientific">Vitrella brassicaformis (strain CCMP3155)</name>
    <dbReference type="NCBI Taxonomy" id="1169540"/>
    <lineage>
        <taxon>Eukaryota</taxon>
        <taxon>Sar</taxon>
        <taxon>Alveolata</taxon>
        <taxon>Colpodellida</taxon>
        <taxon>Vitrellaceae</taxon>
        <taxon>Vitrella</taxon>
    </lineage>
</organism>
<dbReference type="GO" id="GO:0003677">
    <property type="term" value="F:DNA binding"/>
    <property type="evidence" value="ECO:0007669"/>
    <property type="project" value="UniProtKB-KW"/>
</dbReference>
<dbReference type="GO" id="GO:0003700">
    <property type="term" value="F:DNA-binding transcription factor activity"/>
    <property type="evidence" value="ECO:0007669"/>
    <property type="project" value="InterPro"/>
</dbReference>
<dbReference type="InParanoid" id="A0A0G4FDB3"/>
<dbReference type="PhylomeDB" id="A0A0G4FDB3"/>
<comment type="subcellular location">
    <subcellularLocation>
        <location evidence="1">Nucleus</location>
    </subcellularLocation>
</comment>
<keyword evidence="4" id="KW-0804">Transcription</keyword>
<dbReference type="EMBL" id="CDMY01000410">
    <property type="protein sequence ID" value="CEM11172.1"/>
    <property type="molecule type" value="Genomic_DNA"/>
</dbReference>
<feature type="domain" description="AP2/ERF" evidence="7">
    <location>
        <begin position="98"/>
        <end position="153"/>
    </location>
</feature>
<feature type="compositionally biased region" description="Basic and acidic residues" evidence="6">
    <location>
        <begin position="56"/>
        <end position="74"/>
    </location>
</feature>
<keyword evidence="9" id="KW-1185">Reference proteome</keyword>
<evidence type="ECO:0000256" key="2">
    <source>
        <dbReference type="ARBA" id="ARBA00023015"/>
    </source>
</evidence>
<keyword evidence="2" id="KW-0805">Transcription regulation</keyword>
<dbReference type="AlphaFoldDB" id="A0A0G4FDB3"/>
<dbReference type="GO" id="GO:0005634">
    <property type="term" value="C:nucleus"/>
    <property type="evidence" value="ECO:0007669"/>
    <property type="project" value="UniProtKB-SubCell"/>
</dbReference>
<evidence type="ECO:0000256" key="1">
    <source>
        <dbReference type="ARBA" id="ARBA00004123"/>
    </source>
</evidence>
<dbReference type="Gene3D" id="1.20.5.2050">
    <property type="match status" value="2"/>
</dbReference>
<dbReference type="OrthoDB" id="385236at2759"/>
<dbReference type="Proteomes" id="UP000041254">
    <property type="component" value="Unassembled WGS sequence"/>
</dbReference>
<gene>
    <name evidence="8" type="ORF">Vbra_9054</name>
</gene>
<feature type="region of interest" description="Disordered" evidence="6">
    <location>
        <begin position="16"/>
        <end position="95"/>
    </location>
</feature>